<evidence type="ECO:0000256" key="3">
    <source>
        <dbReference type="ARBA" id="ARBA00022801"/>
    </source>
</evidence>
<dbReference type="Gene3D" id="3.90.1720.30">
    <property type="entry name" value="PPPDE domains"/>
    <property type="match status" value="1"/>
</dbReference>
<dbReference type="PANTHER" id="PTHR12378:SF7">
    <property type="entry name" value="DESUMOYLATING ISOPEPTIDASE 1"/>
    <property type="match status" value="1"/>
</dbReference>
<keyword evidence="3" id="KW-0378">Hydrolase</keyword>
<evidence type="ECO:0000256" key="4">
    <source>
        <dbReference type="SAM" id="MobiDB-lite"/>
    </source>
</evidence>
<feature type="compositionally biased region" description="Basic and acidic residues" evidence="4">
    <location>
        <begin position="275"/>
        <end position="289"/>
    </location>
</feature>
<feature type="region of interest" description="Disordered" evidence="4">
    <location>
        <begin position="217"/>
        <end position="246"/>
    </location>
</feature>
<evidence type="ECO:0000313" key="6">
    <source>
        <dbReference type="Proteomes" id="UP000504629"/>
    </source>
</evidence>
<dbReference type="GO" id="GO:0070646">
    <property type="term" value="P:protein modification by small protein removal"/>
    <property type="evidence" value="ECO:0007669"/>
    <property type="project" value="TreeGrafter"/>
</dbReference>
<organism evidence="6 7">
    <name type="scientific">Bombyx mandarina</name>
    <name type="common">Wild silk moth</name>
    <name type="synonym">Wild silkworm</name>
    <dbReference type="NCBI Taxonomy" id="7092"/>
    <lineage>
        <taxon>Eukaryota</taxon>
        <taxon>Metazoa</taxon>
        <taxon>Ecdysozoa</taxon>
        <taxon>Arthropoda</taxon>
        <taxon>Hexapoda</taxon>
        <taxon>Insecta</taxon>
        <taxon>Pterygota</taxon>
        <taxon>Neoptera</taxon>
        <taxon>Endopterygota</taxon>
        <taxon>Lepidoptera</taxon>
        <taxon>Glossata</taxon>
        <taxon>Ditrysia</taxon>
        <taxon>Bombycoidea</taxon>
        <taxon>Bombycidae</taxon>
        <taxon>Bombycinae</taxon>
        <taxon>Bombyx</taxon>
    </lineage>
</organism>
<evidence type="ECO:0000259" key="5">
    <source>
        <dbReference type="PROSITE" id="PS51858"/>
    </source>
</evidence>
<dbReference type="Proteomes" id="UP000504629">
    <property type="component" value="Unplaced"/>
</dbReference>
<feature type="compositionally biased region" description="Basic residues" evidence="4">
    <location>
        <begin position="219"/>
        <end position="232"/>
    </location>
</feature>
<dbReference type="KEGG" id="bman:114248698"/>
<evidence type="ECO:0000256" key="2">
    <source>
        <dbReference type="ARBA" id="ARBA00022670"/>
    </source>
</evidence>
<proteinExistence type="inferred from homology"/>
<evidence type="ECO:0000313" key="7">
    <source>
        <dbReference type="RefSeq" id="XP_028037844.1"/>
    </source>
</evidence>
<dbReference type="GeneID" id="114248698"/>
<dbReference type="Gene3D" id="1.25.10.10">
    <property type="entry name" value="Leucine-rich Repeat Variant"/>
    <property type="match status" value="1"/>
</dbReference>
<dbReference type="GO" id="GO:0006508">
    <property type="term" value="P:proteolysis"/>
    <property type="evidence" value="ECO:0007669"/>
    <property type="project" value="UniProtKB-KW"/>
</dbReference>
<dbReference type="GO" id="GO:0008233">
    <property type="term" value="F:peptidase activity"/>
    <property type="evidence" value="ECO:0007669"/>
    <property type="project" value="UniProtKB-KW"/>
</dbReference>
<keyword evidence="2" id="KW-0645">Protease</keyword>
<keyword evidence="6" id="KW-1185">Reference proteome</keyword>
<evidence type="ECO:0000256" key="1">
    <source>
        <dbReference type="ARBA" id="ARBA00008140"/>
    </source>
</evidence>
<sequence length="566" mass="62881">MASDTSAVVELYIYDLTHGVASLLAPTIIDYKSREECSAPDGRDVEGIWHTAIVAYDREFFYGANGITSCTPGTTQLGPPHRVQRLGETFVPFAVFVEYLQGLAGSTYLPSQYNLLEHNCNHFSDEVAEFLCDARVPKDILQQPEELLAPQQRDVLHALLADLLPRSGDAPQSVYSSGARAARQDSPDYLTLNSQIEQARIQSQELEQRRSTLAEKLARKERKKQKKRKKQIRERGEADGEEIDSDMAEAVEVPLAHEELSRAGPSSEALELEADERRQEEQRKREREPPIVFRDIDPIAEFEKLADALEGVEMSAEERQSLDELQQYLVQGEGSWVLGDDFLEFMGGLLGAEREAVRAAAGGCLAAAALRDDVALLLHQDRRQHALLQHAHRIDALSLPDQRAIATFLCNLFEHVSSSEWLLYISEWEAGGQQLSNIRVTTKVCVHAVLSEDAALRAVGTALMHNISTKERFMVGRALRELLPKRAKSKVFDEVCVELAMALLQVLSCAPAEEDLYRACGALARLAARCADVPPLVALVGPHPAAFRGTSPRVDEQIDLIVKYIK</sequence>
<accession>A0A6J2KC10</accession>
<dbReference type="PANTHER" id="PTHR12378">
    <property type="entry name" value="DESUMOYLATING ISOPEPTIDASE"/>
    <property type="match status" value="1"/>
</dbReference>
<dbReference type="SMART" id="SM01179">
    <property type="entry name" value="DUF862"/>
    <property type="match status" value="1"/>
</dbReference>
<feature type="domain" description="PPPDE" evidence="5">
    <location>
        <begin position="7"/>
        <end position="160"/>
    </location>
</feature>
<feature type="region of interest" description="Disordered" evidence="4">
    <location>
        <begin position="258"/>
        <end position="289"/>
    </location>
</feature>
<dbReference type="InterPro" id="IPR042266">
    <property type="entry name" value="PPPDE_sf"/>
</dbReference>
<gene>
    <name evidence="7 8" type="primary">LOC114248698</name>
</gene>
<dbReference type="OrthoDB" id="21221at2759"/>
<dbReference type="AlphaFoldDB" id="A0A6J2KC10"/>
<dbReference type="RefSeq" id="XP_028037844.1">
    <property type="nucleotide sequence ID" value="XM_028182043.1"/>
</dbReference>
<protein>
    <submittedName>
        <fullName evidence="7 8">Uncharacterized protein LOC114248698 isoform X1</fullName>
    </submittedName>
</protein>
<comment type="similarity">
    <text evidence="1">Belongs to the DeSI family.</text>
</comment>
<evidence type="ECO:0000313" key="8">
    <source>
        <dbReference type="RefSeq" id="XP_028037855.1"/>
    </source>
</evidence>
<dbReference type="PROSITE" id="PS51858">
    <property type="entry name" value="PPPDE"/>
    <property type="match status" value="1"/>
</dbReference>
<reference evidence="7 8" key="1">
    <citation type="submission" date="2025-04" db="UniProtKB">
        <authorList>
            <consortium name="RefSeq"/>
        </authorList>
    </citation>
    <scope>IDENTIFICATION</scope>
    <source>
        <tissue evidence="7 8">Silk gland</tissue>
    </source>
</reference>
<dbReference type="Pfam" id="PF05903">
    <property type="entry name" value="Peptidase_C97"/>
    <property type="match status" value="1"/>
</dbReference>
<dbReference type="RefSeq" id="XP_028037855.1">
    <property type="nucleotide sequence ID" value="XM_028182054.1"/>
</dbReference>
<dbReference type="InterPro" id="IPR011989">
    <property type="entry name" value="ARM-like"/>
</dbReference>
<dbReference type="InterPro" id="IPR008580">
    <property type="entry name" value="PPPDE_dom"/>
</dbReference>
<name>A0A6J2KC10_BOMMA</name>